<evidence type="ECO:0000313" key="10">
    <source>
        <dbReference type="Proteomes" id="UP000603602"/>
    </source>
</evidence>
<feature type="transmembrane region" description="Helical" evidence="6">
    <location>
        <begin position="189"/>
        <end position="210"/>
    </location>
</feature>
<evidence type="ECO:0000259" key="8">
    <source>
        <dbReference type="PROSITE" id="PS50885"/>
    </source>
</evidence>
<evidence type="ECO:0000256" key="5">
    <source>
        <dbReference type="SAM" id="MobiDB-lite"/>
    </source>
</evidence>
<dbReference type="PANTHER" id="PTHR43531">
    <property type="entry name" value="PROTEIN ICFG"/>
    <property type="match status" value="1"/>
</dbReference>
<evidence type="ECO:0000313" key="9">
    <source>
        <dbReference type="EMBL" id="MBD8503283.1"/>
    </source>
</evidence>
<keyword evidence="6" id="KW-0812">Transmembrane</keyword>
<keyword evidence="6" id="KW-1133">Transmembrane helix</keyword>
<dbReference type="InterPro" id="IPR003660">
    <property type="entry name" value="HAMP_dom"/>
</dbReference>
<dbReference type="RefSeq" id="WP_187718132.1">
    <property type="nucleotide sequence ID" value="NZ_JACTAH010000002.1"/>
</dbReference>
<comment type="caution">
    <text evidence="9">The sequence shown here is derived from an EMBL/GenBank/DDBJ whole genome shotgun (WGS) entry which is preliminary data.</text>
</comment>
<accession>A0ABR9BAA6</accession>
<dbReference type="PRINTS" id="PR00260">
    <property type="entry name" value="CHEMTRNSDUCR"/>
</dbReference>
<dbReference type="CDD" id="cd06225">
    <property type="entry name" value="HAMP"/>
    <property type="match status" value="1"/>
</dbReference>
<dbReference type="Pfam" id="PF00672">
    <property type="entry name" value="HAMP"/>
    <property type="match status" value="1"/>
</dbReference>
<dbReference type="EMBL" id="JACYTO010000002">
    <property type="protein sequence ID" value="MBD8503283.1"/>
    <property type="molecule type" value="Genomic_DNA"/>
</dbReference>
<dbReference type="Pfam" id="PF12729">
    <property type="entry name" value="4HB_MCP_1"/>
    <property type="match status" value="1"/>
</dbReference>
<feature type="region of interest" description="Disordered" evidence="5">
    <location>
        <begin position="501"/>
        <end position="548"/>
    </location>
</feature>
<dbReference type="InterPro" id="IPR051310">
    <property type="entry name" value="MCP_chemotaxis"/>
</dbReference>
<dbReference type="PANTHER" id="PTHR43531:SF11">
    <property type="entry name" value="METHYL-ACCEPTING CHEMOTAXIS PROTEIN 3"/>
    <property type="match status" value="1"/>
</dbReference>
<evidence type="ECO:0000256" key="6">
    <source>
        <dbReference type="SAM" id="Phobius"/>
    </source>
</evidence>
<feature type="compositionally biased region" description="Low complexity" evidence="5">
    <location>
        <begin position="518"/>
        <end position="527"/>
    </location>
</feature>
<reference evidence="10" key="1">
    <citation type="submission" date="2023-07" db="EMBL/GenBank/DDBJ databases">
        <title>Thauera sp. CAU 1555 isolated from sand of Yaerae Beach.</title>
        <authorList>
            <person name="Kim W."/>
        </authorList>
    </citation>
    <scope>NUCLEOTIDE SEQUENCE [LARGE SCALE GENOMIC DNA]</scope>
    <source>
        <strain evidence="10">CAU 1555</strain>
    </source>
</reference>
<name>A0ABR9BAA6_9RHOO</name>
<evidence type="ECO:0000256" key="1">
    <source>
        <dbReference type="ARBA" id="ARBA00022500"/>
    </source>
</evidence>
<protein>
    <submittedName>
        <fullName evidence="9">MCP four helix bundle domain-containing protein</fullName>
    </submittedName>
</protein>
<dbReference type="InterPro" id="IPR024478">
    <property type="entry name" value="HlyB_4HB_MCP"/>
</dbReference>
<dbReference type="SUPFAM" id="SSF58104">
    <property type="entry name" value="Methyl-accepting chemotaxis protein (MCP) signaling domain"/>
    <property type="match status" value="1"/>
</dbReference>
<dbReference type="Proteomes" id="UP000603602">
    <property type="component" value="Unassembled WGS sequence"/>
</dbReference>
<gene>
    <name evidence="9" type="ORF">IFO67_10360</name>
</gene>
<feature type="coiled-coil region" evidence="4">
    <location>
        <begin position="454"/>
        <end position="481"/>
    </location>
</feature>
<dbReference type="InterPro" id="IPR004089">
    <property type="entry name" value="MCPsignal_dom"/>
</dbReference>
<comment type="similarity">
    <text evidence="2">Belongs to the methyl-accepting chemotaxis (MCP) protein family.</text>
</comment>
<dbReference type="PROSITE" id="PS50111">
    <property type="entry name" value="CHEMOTAXIS_TRANSDUC_2"/>
    <property type="match status" value="1"/>
</dbReference>
<sequence length="548" mass="57660">MLNNLKIGIRLAIAFAFVVVLMCVMAVVSIARIGGLAEEVDLMVADRYQKTVWANNVLDELNLVARATRNAILVPTRTESEREMARIPQSSARITENIDKLRSTITSPEGIALLRTVESTRAAYVTELGNLRRLIEADNREGATALLTGEMRKAQGAYMDSIAALIAYQGDLMEDSGKQALETAEGSRLLMIVLSAAAISLALVFAFLIARSITRPLAQAVSAANALADGDLTVRIDSSSRDEVGQLLTAMRDMVGKLSQIIGEVRGAADNLSSASEEVSATAQSLSQGASEQAASVEEISATLEQTTASVHQNTENARVTDGIAAKAATEAADGGTAVRETVDAMKSIADKIGIIDDIAYQTNLLALNAAIEAARAGEHGKGFAVVAAEVRKLAERSQVAAQEIGELAGSSVKLAEKAGHLLDEMVPSIRKTSDLVQEIASASEEQAGGVTQINQAVGQLSQATQQNASASEELAATAEEMGSQAEQLQSLMQFFQVSEGPAGGMRRSHTAPPAVPAPSRKPAAAKPARKPSPAPAATVDEQDFERF</sequence>
<dbReference type="SMART" id="SM00304">
    <property type="entry name" value="HAMP"/>
    <property type="match status" value="1"/>
</dbReference>
<evidence type="ECO:0000256" key="3">
    <source>
        <dbReference type="PROSITE-ProRule" id="PRU00284"/>
    </source>
</evidence>
<keyword evidence="4" id="KW-0175">Coiled coil</keyword>
<organism evidence="9 10">
    <name type="scientific">Thauera sedimentorum</name>
    <dbReference type="NCBI Taxonomy" id="2767595"/>
    <lineage>
        <taxon>Bacteria</taxon>
        <taxon>Pseudomonadati</taxon>
        <taxon>Pseudomonadota</taxon>
        <taxon>Betaproteobacteria</taxon>
        <taxon>Rhodocyclales</taxon>
        <taxon>Zoogloeaceae</taxon>
        <taxon>Thauera</taxon>
    </lineage>
</organism>
<feature type="domain" description="Methyl-accepting transducer" evidence="7">
    <location>
        <begin position="268"/>
        <end position="483"/>
    </location>
</feature>
<dbReference type="InterPro" id="IPR004090">
    <property type="entry name" value="Chemotax_Me-accpt_rcpt"/>
</dbReference>
<dbReference type="Pfam" id="PF00015">
    <property type="entry name" value="MCPsignal"/>
    <property type="match status" value="1"/>
</dbReference>
<feature type="domain" description="HAMP" evidence="8">
    <location>
        <begin position="211"/>
        <end position="263"/>
    </location>
</feature>
<keyword evidence="1" id="KW-0145">Chemotaxis</keyword>
<keyword evidence="10" id="KW-1185">Reference proteome</keyword>
<evidence type="ECO:0000256" key="4">
    <source>
        <dbReference type="SAM" id="Coils"/>
    </source>
</evidence>
<dbReference type="Gene3D" id="1.10.287.950">
    <property type="entry name" value="Methyl-accepting chemotaxis protein"/>
    <property type="match status" value="1"/>
</dbReference>
<evidence type="ECO:0000259" key="7">
    <source>
        <dbReference type="PROSITE" id="PS50111"/>
    </source>
</evidence>
<dbReference type="InterPro" id="IPR047347">
    <property type="entry name" value="YvaQ-like_sensor"/>
</dbReference>
<keyword evidence="3" id="KW-0807">Transducer</keyword>
<dbReference type="PROSITE" id="PS50885">
    <property type="entry name" value="HAMP"/>
    <property type="match status" value="1"/>
</dbReference>
<keyword evidence="6" id="KW-0472">Membrane</keyword>
<feature type="transmembrane region" description="Helical" evidence="6">
    <location>
        <begin position="12"/>
        <end position="33"/>
    </location>
</feature>
<dbReference type="CDD" id="cd19411">
    <property type="entry name" value="MCP2201-like_sensor"/>
    <property type="match status" value="1"/>
</dbReference>
<dbReference type="SMART" id="SM00283">
    <property type="entry name" value="MA"/>
    <property type="match status" value="1"/>
</dbReference>
<proteinExistence type="inferred from homology"/>
<evidence type="ECO:0000256" key="2">
    <source>
        <dbReference type="ARBA" id="ARBA00029447"/>
    </source>
</evidence>